<organism evidence="5 6">
    <name type="scientific">Rhodococcus rhodnii</name>
    <dbReference type="NCBI Taxonomy" id="38312"/>
    <lineage>
        <taxon>Bacteria</taxon>
        <taxon>Bacillati</taxon>
        <taxon>Actinomycetota</taxon>
        <taxon>Actinomycetes</taxon>
        <taxon>Mycobacteriales</taxon>
        <taxon>Nocardiaceae</taxon>
        <taxon>Rhodococcus</taxon>
    </lineage>
</organism>
<reference evidence="5 6" key="1">
    <citation type="submission" date="2018-07" db="EMBL/GenBank/DDBJ databases">
        <title>Genome sequence of Rhodococcus rhodnii ATCC 35071 from Rhodnius prolixus.</title>
        <authorList>
            <person name="Patel V."/>
            <person name="Vogel K.J."/>
        </authorList>
    </citation>
    <scope>NUCLEOTIDE SEQUENCE [LARGE SCALE GENOMIC DNA]</scope>
    <source>
        <strain evidence="5 6">ATCC 35071</strain>
    </source>
</reference>
<dbReference type="InterPro" id="IPR050765">
    <property type="entry name" value="Riboflavin_Biosynth_HTPR"/>
</dbReference>
<evidence type="ECO:0000256" key="1">
    <source>
        <dbReference type="ARBA" id="ARBA00005104"/>
    </source>
</evidence>
<dbReference type="InterPro" id="IPR024072">
    <property type="entry name" value="DHFR-like_dom_sf"/>
</dbReference>
<evidence type="ECO:0000313" key="6">
    <source>
        <dbReference type="Proteomes" id="UP000471120"/>
    </source>
</evidence>
<dbReference type="SUPFAM" id="SSF53597">
    <property type="entry name" value="Dihydrofolate reductase-like"/>
    <property type="match status" value="1"/>
</dbReference>
<keyword evidence="2" id="KW-0521">NADP</keyword>
<dbReference type="Pfam" id="PF01872">
    <property type="entry name" value="RibD_C"/>
    <property type="match status" value="1"/>
</dbReference>
<feature type="domain" description="Bacterial bifunctional deaminase-reductase C-terminal" evidence="4">
    <location>
        <begin position="41"/>
        <end position="249"/>
    </location>
</feature>
<proteinExistence type="predicted"/>
<dbReference type="EMBL" id="QRCM01000001">
    <property type="protein sequence ID" value="TXG91029.1"/>
    <property type="molecule type" value="Genomic_DNA"/>
</dbReference>
<protein>
    <submittedName>
        <fullName evidence="5">Pyrimidine reductase family protein</fullName>
    </submittedName>
</protein>
<dbReference type="GO" id="GO:0008703">
    <property type="term" value="F:5-amino-6-(5-phosphoribosylamino)uracil reductase activity"/>
    <property type="evidence" value="ECO:0007669"/>
    <property type="project" value="InterPro"/>
</dbReference>
<evidence type="ECO:0000313" key="5">
    <source>
        <dbReference type="EMBL" id="TXG91029.1"/>
    </source>
</evidence>
<comment type="pathway">
    <text evidence="1">Cofactor biosynthesis; riboflavin biosynthesis.</text>
</comment>
<accession>A0A6P2CE74</accession>
<dbReference type="AlphaFoldDB" id="A0A6P2CE74"/>
<dbReference type="NCBIfam" id="NF010664">
    <property type="entry name" value="PRK14059.1-2"/>
    <property type="match status" value="1"/>
</dbReference>
<dbReference type="NCBIfam" id="NF010663">
    <property type="entry name" value="PRK14059.1-1"/>
    <property type="match status" value="1"/>
</dbReference>
<dbReference type="GO" id="GO:0009231">
    <property type="term" value="P:riboflavin biosynthetic process"/>
    <property type="evidence" value="ECO:0007669"/>
    <property type="project" value="InterPro"/>
</dbReference>
<dbReference type="RefSeq" id="WP_040773825.1">
    <property type="nucleotide sequence ID" value="NZ_QRCM01000001.1"/>
</dbReference>
<gene>
    <name evidence="5" type="ORF">DW322_13335</name>
</gene>
<dbReference type="PANTHER" id="PTHR38011">
    <property type="entry name" value="DIHYDROFOLATE REDUCTASE FAMILY PROTEIN (AFU_ORTHOLOGUE AFUA_8G06820)"/>
    <property type="match status" value="1"/>
</dbReference>
<name>A0A6P2CE74_9NOCA</name>
<evidence type="ECO:0000256" key="2">
    <source>
        <dbReference type="ARBA" id="ARBA00022857"/>
    </source>
</evidence>
<dbReference type="InterPro" id="IPR002734">
    <property type="entry name" value="RibDG_C"/>
</dbReference>
<keyword evidence="3" id="KW-0560">Oxidoreductase</keyword>
<evidence type="ECO:0000256" key="3">
    <source>
        <dbReference type="ARBA" id="ARBA00023002"/>
    </source>
</evidence>
<dbReference type="Proteomes" id="UP000471120">
    <property type="component" value="Unassembled WGS sequence"/>
</dbReference>
<evidence type="ECO:0000259" key="4">
    <source>
        <dbReference type="Pfam" id="PF01872"/>
    </source>
</evidence>
<dbReference type="Gene3D" id="3.40.430.10">
    <property type="entry name" value="Dihydrofolate Reductase, subunit A"/>
    <property type="match status" value="1"/>
</dbReference>
<comment type="caution">
    <text evidence="5">The sequence shown here is derived from an EMBL/GenBank/DDBJ whole genome shotgun (WGS) entry which is preliminary data.</text>
</comment>
<dbReference type="PANTHER" id="PTHR38011:SF7">
    <property type="entry name" value="2,5-DIAMINO-6-RIBOSYLAMINO-4(3H)-PYRIMIDINONE 5'-PHOSPHATE REDUCTASE"/>
    <property type="match status" value="1"/>
</dbReference>
<sequence length="259" mass="26530">MISSVHSLLHATCITPTDGSEPVDATPDLDALYAYPDTAAPWVRVNFVASIDGARTLGGRSAGLGTPADHRVFSALRGLADVVVVGAGTARDENYGGVRIDDATRAARLARGQAAVPPVCVVSASGRIDPAGRLTTDTEVAPIVVVGSDADEDAVAALRAAGADVVRTRSRSVPSADLLGLLAERGLVRVLCEGGPTLFGALLADDAVDELCLTTSPMLVAGGAGRIAESTADAVRAMRPEAVLADDDGTLLVRWVRAR</sequence>